<dbReference type="InterPro" id="IPR036188">
    <property type="entry name" value="FAD/NAD-bd_sf"/>
</dbReference>
<dbReference type="PRINTS" id="PR00368">
    <property type="entry name" value="FADPNR"/>
</dbReference>
<evidence type="ECO:0000256" key="3">
    <source>
        <dbReference type="ARBA" id="ARBA00022827"/>
    </source>
</evidence>
<comment type="cofactor">
    <cofactor evidence="1">
        <name>FAD</name>
        <dbReference type="ChEBI" id="CHEBI:57692"/>
    </cofactor>
</comment>
<comment type="caution">
    <text evidence="7">The sequence shown here is derived from an EMBL/GenBank/DDBJ whole genome shotgun (WGS) entry which is preliminary data.</text>
</comment>
<accession>A0A1U7M5X8</accession>
<dbReference type="PRINTS" id="PR00411">
    <property type="entry name" value="PNDRDTASEI"/>
</dbReference>
<keyword evidence="2" id="KW-0285">Flavoprotein</keyword>
<dbReference type="GO" id="GO:0016651">
    <property type="term" value="F:oxidoreductase activity, acting on NAD(P)H"/>
    <property type="evidence" value="ECO:0007669"/>
    <property type="project" value="TreeGrafter"/>
</dbReference>
<evidence type="ECO:0000259" key="6">
    <source>
        <dbReference type="Pfam" id="PF14759"/>
    </source>
</evidence>
<dbReference type="Gene3D" id="3.30.390.30">
    <property type="match status" value="1"/>
</dbReference>
<dbReference type="PANTHER" id="PTHR43557:SF2">
    <property type="entry name" value="RIESKE DOMAIN-CONTAINING PROTEIN-RELATED"/>
    <property type="match status" value="1"/>
</dbReference>
<keyword evidence="3" id="KW-0274">FAD</keyword>
<dbReference type="EC" id="1.18.1.-" evidence="7"/>
<evidence type="ECO:0000256" key="2">
    <source>
        <dbReference type="ARBA" id="ARBA00022630"/>
    </source>
</evidence>
<protein>
    <submittedName>
        <fullName evidence="7">Rhodocoxin reductase</fullName>
        <ecNumber evidence="7">1.18.1.-</ecNumber>
    </submittedName>
</protein>
<dbReference type="Gene3D" id="3.50.50.60">
    <property type="entry name" value="FAD/NAD(P)-binding domain"/>
    <property type="match status" value="2"/>
</dbReference>
<dbReference type="Pfam" id="PF07992">
    <property type="entry name" value="Pyr_redox_2"/>
    <property type="match status" value="1"/>
</dbReference>
<gene>
    <name evidence="7" type="primary">thcD</name>
    <name evidence="7" type="ORF">TICRE_13310</name>
</gene>
<dbReference type="RefSeq" id="WP_075726369.1">
    <property type="nucleotide sequence ID" value="NZ_LTDM01000021.1"/>
</dbReference>
<dbReference type="InterPro" id="IPR028202">
    <property type="entry name" value="Reductase_C"/>
</dbReference>
<dbReference type="SUPFAM" id="SSF51905">
    <property type="entry name" value="FAD/NAD(P)-binding domain"/>
    <property type="match status" value="1"/>
</dbReference>
<dbReference type="OrthoDB" id="9807946at2"/>
<name>A0A1U7M5X8_TISCR</name>
<reference evidence="7 8" key="1">
    <citation type="submission" date="2016-02" db="EMBL/GenBank/DDBJ databases">
        <title>Genome sequence of Tissierella creatinophila DSM 6911.</title>
        <authorList>
            <person name="Poehlein A."/>
            <person name="Daniel R."/>
        </authorList>
    </citation>
    <scope>NUCLEOTIDE SEQUENCE [LARGE SCALE GENOMIC DNA]</scope>
    <source>
        <strain evidence="7 8">DSM 6911</strain>
    </source>
</reference>
<keyword evidence="8" id="KW-1185">Reference proteome</keyword>
<evidence type="ECO:0000313" key="8">
    <source>
        <dbReference type="Proteomes" id="UP000186112"/>
    </source>
</evidence>
<dbReference type="InterPro" id="IPR050446">
    <property type="entry name" value="FAD-oxidoreductase/Apoptosis"/>
</dbReference>
<dbReference type="EMBL" id="LTDM01000021">
    <property type="protein sequence ID" value="OLS02686.1"/>
    <property type="molecule type" value="Genomic_DNA"/>
</dbReference>
<organism evidence="7 8">
    <name type="scientific">Tissierella creatinophila DSM 6911</name>
    <dbReference type="NCBI Taxonomy" id="1123403"/>
    <lineage>
        <taxon>Bacteria</taxon>
        <taxon>Bacillati</taxon>
        <taxon>Bacillota</taxon>
        <taxon>Tissierellia</taxon>
        <taxon>Tissierellales</taxon>
        <taxon>Tissierellaceae</taxon>
        <taxon>Tissierella</taxon>
    </lineage>
</organism>
<dbReference type="Proteomes" id="UP000186112">
    <property type="component" value="Unassembled WGS sequence"/>
</dbReference>
<dbReference type="Pfam" id="PF14759">
    <property type="entry name" value="Reductase_C"/>
    <property type="match status" value="1"/>
</dbReference>
<dbReference type="GO" id="GO:0005737">
    <property type="term" value="C:cytoplasm"/>
    <property type="evidence" value="ECO:0007669"/>
    <property type="project" value="TreeGrafter"/>
</dbReference>
<dbReference type="InterPro" id="IPR023753">
    <property type="entry name" value="FAD/NAD-binding_dom"/>
</dbReference>
<feature type="domain" description="FAD/NAD(P)-binding" evidence="5">
    <location>
        <begin position="4"/>
        <end position="301"/>
    </location>
</feature>
<dbReference type="PANTHER" id="PTHR43557">
    <property type="entry name" value="APOPTOSIS-INDUCING FACTOR 1"/>
    <property type="match status" value="1"/>
</dbReference>
<evidence type="ECO:0000313" key="7">
    <source>
        <dbReference type="EMBL" id="OLS02686.1"/>
    </source>
</evidence>
<evidence type="ECO:0000256" key="1">
    <source>
        <dbReference type="ARBA" id="ARBA00001974"/>
    </source>
</evidence>
<feature type="domain" description="Reductase C-terminal" evidence="6">
    <location>
        <begin position="321"/>
        <end position="404"/>
    </location>
</feature>
<dbReference type="InterPro" id="IPR016156">
    <property type="entry name" value="FAD/NAD-linked_Rdtase_dimer_sf"/>
</dbReference>
<keyword evidence="4 7" id="KW-0560">Oxidoreductase</keyword>
<evidence type="ECO:0000256" key="4">
    <source>
        <dbReference type="ARBA" id="ARBA00023002"/>
    </source>
</evidence>
<dbReference type="AlphaFoldDB" id="A0A1U7M5X8"/>
<evidence type="ECO:0000259" key="5">
    <source>
        <dbReference type="Pfam" id="PF07992"/>
    </source>
</evidence>
<sequence>MREKVVIIGGSITGTYTMIELVKNKFDGDITIIDKKDVLPYNTYPLSKEWMLDKEEMDPPLLKEKEYYEKNNINLKLNTKVDSINWKEQTVTTDSNETIPYDHLVIATGSKLRKLSLPGDDAKGIFYLREFKDAIAIKKWSKNIKDIVIVGTGFIGLEFASTFRQLGKNVSVLVRSGKPLEKILGGEASEYFTKMHQDHGVNFIFNEETAEFIKDENGNIASILTKTGKTIKCDMAIIAVGVGPNLSFEVDSLGMEKGAIIVNEYGETSLPNIYSGGDITMWPYNGRLVHIEHWENAWGQAISIARNILNEKSSEYKEEPYFWTDQYDQTFEYLGNTRSWDNIFIRGSLNEKEFALAYLDENNYPLAILFANKFEKRKDIDTLLKSKKALSETKFTDVSIALDEM</sequence>
<dbReference type="SUPFAM" id="SSF55424">
    <property type="entry name" value="FAD/NAD-linked reductases, dimerisation (C-terminal) domain"/>
    <property type="match status" value="1"/>
</dbReference>
<proteinExistence type="predicted"/>